<name>A0A0M2PZ57_PROHO</name>
<dbReference type="Proteomes" id="UP000034681">
    <property type="component" value="Unassembled WGS sequence"/>
</dbReference>
<keyword evidence="3" id="KW-1185">Reference proteome</keyword>
<feature type="compositionally biased region" description="Basic and acidic residues" evidence="1">
    <location>
        <begin position="1"/>
        <end position="19"/>
    </location>
</feature>
<dbReference type="EMBL" id="AJTX02000002">
    <property type="protein sequence ID" value="KKJ01435.1"/>
    <property type="molecule type" value="Genomic_DNA"/>
</dbReference>
<accession>A0A0M2PZ57</accession>
<reference evidence="2" key="1">
    <citation type="submission" date="2012-04" db="EMBL/GenBank/DDBJ databases">
        <authorList>
            <person name="Borisov I.G."/>
            <person name="Ivanikova N.V."/>
            <person name="Pinevich A.V."/>
        </authorList>
    </citation>
    <scope>NUCLEOTIDE SEQUENCE</scope>
    <source>
        <strain evidence="2">CALU 1027</strain>
    </source>
</reference>
<organism evidence="2 3">
    <name type="scientific">Prochlorothrix hollandica PCC 9006 = CALU 1027</name>
    <dbReference type="NCBI Taxonomy" id="317619"/>
    <lineage>
        <taxon>Bacteria</taxon>
        <taxon>Bacillati</taxon>
        <taxon>Cyanobacteriota</taxon>
        <taxon>Cyanophyceae</taxon>
        <taxon>Prochlorotrichales</taxon>
        <taxon>Prochlorotrichaceae</taxon>
        <taxon>Prochlorothrix</taxon>
    </lineage>
</organism>
<evidence type="ECO:0000256" key="1">
    <source>
        <dbReference type="SAM" id="MobiDB-lite"/>
    </source>
</evidence>
<evidence type="ECO:0000313" key="3">
    <source>
        <dbReference type="Proteomes" id="UP000034681"/>
    </source>
</evidence>
<dbReference type="AlphaFoldDB" id="A0A0M2PZ57"/>
<proteinExistence type="predicted"/>
<feature type="region of interest" description="Disordered" evidence="1">
    <location>
        <begin position="1"/>
        <end position="26"/>
    </location>
</feature>
<sequence>MIDPDDRSGLEPEFPRVMEGHNSPKSPQPSLAFAIFQLFSPVPCQSRQRVLQLRHFWGFWGSPRSSGHRSLSSYPRDPLICSLNLLLLPPLPWFVIPSPSHPFTPTGPLPTGPLD</sequence>
<protein>
    <submittedName>
        <fullName evidence="2">Uncharacterized protein</fullName>
    </submittedName>
</protein>
<evidence type="ECO:0000313" key="2">
    <source>
        <dbReference type="EMBL" id="KKJ01435.1"/>
    </source>
</evidence>
<comment type="caution">
    <text evidence="2">The sequence shown here is derived from an EMBL/GenBank/DDBJ whole genome shotgun (WGS) entry which is preliminary data.</text>
</comment>
<gene>
    <name evidence="2" type="ORF">PROH_03620</name>
</gene>